<proteinExistence type="predicted"/>
<evidence type="ECO:0000256" key="2">
    <source>
        <dbReference type="ARBA" id="ARBA00023043"/>
    </source>
</evidence>
<organism evidence="5 6">
    <name type="scientific">Tigriopus californicus</name>
    <name type="common">Marine copepod</name>
    <dbReference type="NCBI Taxonomy" id="6832"/>
    <lineage>
        <taxon>Eukaryota</taxon>
        <taxon>Metazoa</taxon>
        <taxon>Ecdysozoa</taxon>
        <taxon>Arthropoda</taxon>
        <taxon>Crustacea</taxon>
        <taxon>Multicrustacea</taxon>
        <taxon>Hexanauplia</taxon>
        <taxon>Copepoda</taxon>
        <taxon>Harpacticoida</taxon>
        <taxon>Harpacticidae</taxon>
        <taxon>Tigriopus</taxon>
    </lineage>
</organism>
<dbReference type="GO" id="GO:0005737">
    <property type="term" value="C:cytoplasm"/>
    <property type="evidence" value="ECO:0007669"/>
    <property type="project" value="TreeGrafter"/>
</dbReference>
<dbReference type="Proteomes" id="UP000318571">
    <property type="component" value="Chromosome 9"/>
</dbReference>
<evidence type="ECO:0000313" key="6">
    <source>
        <dbReference type="Proteomes" id="UP000318571"/>
    </source>
</evidence>
<feature type="compositionally biased region" description="Basic and acidic residues" evidence="3">
    <location>
        <begin position="89"/>
        <end position="114"/>
    </location>
</feature>
<dbReference type="InterPro" id="IPR001496">
    <property type="entry name" value="SOCS_box"/>
</dbReference>
<comment type="caution">
    <text evidence="5">The sequence shown here is derived from an EMBL/GenBank/DDBJ whole genome shotgun (WGS) entry which is preliminary data.</text>
</comment>
<dbReference type="Gene3D" id="1.25.40.20">
    <property type="entry name" value="Ankyrin repeat-containing domain"/>
    <property type="match status" value="1"/>
</dbReference>
<feature type="compositionally biased region" description="Basic and acidic residues" evidence="3">
    <location>
        <begin position="516"/>
        <end position="528"/>
    </location>
</feature>
<keyword evidence="1" id="KW-0677">Repeat</keyword>
<name>A0A553NYU1_TIGCA</name>
<feature type="region of interest" description="Disordered" evidence="3">
    <location>
        <begin position="516"/>
        <end position="544"/>
    </location>
</feature>
<reference evidence="5 6" key="1">
    <citation type="journal article" date="2018" name="Nat. Ecol. Evol.">
        <title>Genomic signatures of mitonuclear coevolution across populations of Tigriopus californicus.</title>
        <authorList>
            <person name="Barreto F.S."/>
            <person name="Watson E.T."/>
            <person name="Lima T.G."/>
            <person name="Willett C.S."/>
            <person name="Edmands S."/>
            <person name="Li W."/>
            <person name="Burton R.S."/>
        </authorList>
    </citation>
    <scope>NUCLEOTIDE SEQUENCE [LARGE SCALE GENOMIC DNA]</scope>
    <source>
        <strain evidence="5 6">San Diego</strain>
    </source>
</reference>
<gene>
    <name evidence="5" type="ORF">TCAL_11541</name>
</gene>
<dbReference type="OrthoDB" id="194358at2759"/>
<evidence type="ECO:0000259" key="4">
    <source>
        <dbReference type="PROSITE" id="PS50225"/>
    </source>
</evidence>
<dbReference type="InterPro" id="IPR050745">
    <property type="entry name" value="Multifunctional_regulatory"/>
</dbReference>
<keyword evidence="2" id="KW-0040">ANK repeat</keyword>
<dbReference type="GO" id="GO:0005634">
    <property type="term" value="C:nucleus"/>
    <property type="evidence" value="ECO:0007669"/>
    <property type="project" value="TreeGrafter"/>
</dbReference>
<sequence length="544" mass="59906">MSYTLELLRMENEFWPNHAHCHTQQNTPFNHQTSEGLFSVIANQTTNPNAPILNEAPNGRMCGRQAVNSTGPPSLTMGPKASGPIPLDQRPHSQSREISDAVNRRDEGDDDQHHHSCAKVIAAAAQRGTLRPMHSYYECCINVHVSSLLEHWLDWDRAPLISTVPKGGIRGKEGAHTDTHLDGSQAGEFASQPKLHVNPTSIEGWVRQISSNGCDVNRQDSEGRTLLHLLLNGASHNFTGETVVELTGLLVETGANPSVRDHRGETPLHLVKHWLHSDKSQSPSSSPPHQTTIMIALSLGRLLLESGTRALSTDQCLSAWINLPDSDERTLLSYSVALGDSAEELSRLLLNYGAEVIPSPSPMSSSSLSSSSGGPVATPPGSLDSSGPPPHPIQQLTKERTQSAFTWLLKSVMEKRASEPFQRTINLVGQSMAHQPLRMKRHIKRVMMHLGRGISVNGPLFLELKTLMMPFWCNPQPLRHQCLRQIRKSLGPKRLNRGPVSKLGLPTKLQRLVRFQSEHSEHFEHSEGSEGSEGSECSSRTDDE</sequence>
<dbReference type="EMBL" id="VCGU01000009">
    <property type="protein sequence ID" value="TRY70597.1"/>
    <property type="molecule type" value="Genomic_DNA"/>
</dbReference>
<feature type="region of interest" description="Disordered" evidence="3">
    <location>
        <begin position="360"/>
        <end position="394"/>
    </location>
</feature>
<dbReference type="SUPFAM" id="SSF48403">
    <property type="entry name" value="Ankyrin repeat"/>
    <property type="match status" value="1"/>
</dbReference>
<feature type="domain" description="SOCS box" evidence="4">
    <location>
        <begin position="474"/>
        <end position="519"/>
    </location>
</feature>
<accession>A0A553NYU1</accession>
<dbReference type="PROSITE" id="PS50225">
    <property type="entry name" value="SOCS"/>
    <property type="match status" value="1"/>
</dbReference>
<dbReference type="AlphaFoldDB" id="A0A553NYU1"/>
<dbReference type="InterPro" id="IPR036770">
    <property type="entry name" value="Ankyrin_rpt-contain_sf"/>
</dbReference>
<dbReference type="PANTHER" id="PTHR24189:SF71">
    <property type="entry name" value="ANKYRIN REPEAT DOMAIN 39"/>
    <property type="match status" value="1"/>
</dbReference>
<protein>
    <recommendedName>
        <fullName evidence="4">SOCS box domain-containing protein</fullName>
    </recommendedName>
</protein>
<feature type="compositionally biased region" description="Low complexity" evidence="3">
    <location>
        <begin position="362"/>
        <end position="372"/>
    </location>
</feature>
<feature type="region of interest" description="Disordered" evidence="3">
    <location>
        <begin position="66"/>
        <end position="114"/>
    </location>
</feature>
<evidence type="ECO:0000256" key="3">
    <source>
        <dbReference type="SAM" id="MobiDB-lite"/>
    </source>
</evidence>
<keyword evidence="6" id="KW-1185">Reference proteome</keyword>
<dbReference type="PANTHER" id="PTHR24189">
    <property type="entry name" value="MYOTROPHIN"/>
    <property type="match status" value="1"/>
</dbReference>
<evidence type="ECO:0000313" key="5">
    <source>
        <dbReference type="EMBL" id="TRY70597.1"/>
    </source>
</evidence>
<evidence type="ECO:0000256" key="1">
    <source>
        <dbReference type="ARBA" id="ARBA00022737"/>
    </source>
</evidence>